<dbReference type="EMBL" id="JBHUHP010000016">
    <property type="protein sequence ID" value="MFD2093213.1"/>
    <property type="molecule type" value="Genomic_DNA"/>
</dbReference>
<dbReference type="RefSeq" id="WP_376878526.1">
    <property type="nucleotide sequence ID" value="NZ_JBHUHP010000016.1"/>
</dbReference>
<evidence type="ECO:0008006" key="4">
    <source>
        <dbReference type="Google" id="ProtNLM"/>
    </source>
</evidence>
<name>A0ABW4XE27_9ACTN</name>
<dbReference type="Proteomes" id="UP001597402">
    <property type="component" value="Unassembled WGS sequence"/>
</dbReference>
<keyword evidence="3" id="KW-1185">Reference proteome</keyword>
<keyword evidence="1" id="KW-0812">Transmembrane</keyword>
<comment type="caution">
    <text evidence="2">The sequence shown here is derived from an EMBL/GenBank/DDBJ whole genome shotgun (WGS) entry which is preliminary data.</text>
</comment>
<reference evidence="3" key="1">
    <citation type="journal article" date="2019" name="Int. J. Syst. Evol. Microbiol.">
        <title>The Global Catalogue of Microorganisms (GCM) 10K type strain sequencing project: providing services to taxonomists for standard genome sequencing and annotation.</title>
        <authorList>
            <consortium name="The Broad Institute Genomics Platform"/>
            <consortium name="The Broad Institute Genome Sequencing Center for Infectious Disease"/>
            <person name="Wu L."/>
            <person name="Ma J."/>
        </authorList>
    </citation>
    <scope>NUCLEOTIDE SEQUENCE [LARGE SCALE GENOMIC DNA]</scope>
    <source>
        <strain evidence="3">JCM 3338</strain>
    </source>
</reference>
<proteinExistence type="predicted"/>
<protein>
    <recommendedName>
        <fullName evidence="4">DoxX family protein</fullName>
    </recommendedName>
</protein>
<evidence type="ECO:0000313" key="2">
    <source>
        <dbReference type="EMBL" id="MFD2093213.1"/>
    </source>
</evidence>
<evidence type="ECO:0000256" key="1">
    <source>
        <dbReference type="SAM" id="Phobius"/>
    </source>
</evidence>
<keyword evidence="1" id="KW-0472">Membrane</keyword>
<accession>A0ABW4XE27</accession>
<evidence type="ECO:0000313" key="3">
    <source>
        <dbReference type="Proteomes" id="UP001597402"/>
    </source>
</evidence>
<keyword evidence="1" id="KW-1133">Transmembrane helix</keyword>
<feature type="transmembrane region" description="Helical" evidence="1">
    <location>
        <begin position="29"/>
        <end position="50"/>
    </location>
</feature>
<sequence length="152" mass="17001">MTSVSTDSGSARDHQGRTAAAQVSLPRLYALRAGYLLIGAGLAVTHWPSFLQHSQQWQVMEGVVNCMLAALSLLAFLGIRYPLQMLPLLLFECAFKLIWFGVVALPLWAADQMDRATEDVAFANSFVVIIIAVIPWHYVREHYGTKRGEPWR</sequence>
<feature type="transmembrane region" description="Helical" evidence="1">
    <location>
        <begin position="62"/>
        <end position="81"/>
    </location>
</feature>
<gene>
    <name evidence="2" type="ORF">ACFSHS_16740</name>
</gene>
<feature type="transmembrane region" description="Helical" evidence="1">
    <location>
        <begin position="88"/>
        <end position="109"/>
    </location>
</feature>
<organism evidence="2 3">
    <name type="scientific">Blastococcus deserti</name>
    <dbReference type="NCBI Taxonomy" id="2259033"/>
    <lineage>
        <taxon>Bacteria</taxon>
        <taxon>Bacillati</taxon>
        <taxon>Actinomycetota</taxon>
        <taxon>Actinomycetes</taxon>
        <taxon>Geodermatophilales</taxon>
        <taxon>Geodermatophilaceae</taxon>
        <taxon>Blastococcus</taxon>
    </lineage>
</organism>
<feature type="transmembrane region" description="Helical" evidence="1">
    <location>
        <begin position="121"/>
        <end position="139"/>
    </location>
</feature>